<dbReference type="Gene3D" id="2.60.120.260">
    <property type="entry name" value="Galactose-binding domain-like"/>
    <property type="match status" value="1"/>
</dbReference>
<proteinExistence type="predicted"/>
<dbReference type="NCBIfam" id="TIGR01451">
    <property type="entry name" value="B_ant_repeat"/>
    <property type="match status" value="1"/>
</dbReference>
<organism evidence="6">
    <name type="scientific">Clostridioides difficile</name>
    <name type="common">Peptoclostridium difficile</name>
    <dbReference type="NCBI Taxonomy" id="1496"/>
    <lineage>
        <taxon>Bacteria</taxon>
        <taxon>Bacillati</taxon>
        <taxon>Bacillota</taxon>
        <taxon>Clostridia</taxon>
        <taxon>Peptostreptococcales</taxon>
        <taxon>Peptostreptococcaceae</taxon>
        <taxon>Clostridioides</taxon>
    </lineage>
</organism>
<dbReference type="RefSeq" id="WP_021413519.1">
    <property type="nucleotide sequence ID" value="NZ_CAAJVU010000003.1"/>
</dbReference>
<reference evidence="6" key="1">
    <citation type="submission" date="2018-06" db="EMBL/GenBank/DDBJ databases">
        <authorList>
            <consortium name="Pathogen Informatics"/>
            <person name="Doyle S."/>
        </authorList>
    </citation>
    <scope>NUCLEOTIDE SEQUENCE</scope>
    <source>
        <strain evidence="6">NCTC13307</strain>
    </source>
</reference>
<feature type="domain" description="SD-repeat containing protein B" evidence="5">
    <location>
        <begin position="7"/>
        <end position="65"/>
    </location>
</feature>
<dbReference type="InterPro" id="IPR001434">
    <property type="entry name" value="OmcB-like_DUF11"/>
</dbReference>
<comment type="subcellular location">
    <subcellularLocation>
        <location evidence="1">Secreted</location>
    </subcellularLocation>
</comment>
<dbReference type="PANTHER" id="PTHR34819:SF3">
    <property type="entry name" value="CELL SURFACE PROTEIN"/>
    <property type="match status" value="1"/>
</dbReference>
<accession>A0A381IAG4</accession>
<dbReference type="InterPro" id="IPR047589">
    <property type="entry name" value="DUF11_rpt"/>
</dbReference>
<dbReference type="Gene3D" id="2.60.40.10">
    <property type="entry name" value="Immunoglobulins"/>
    <property type="match status" value="1"/>
</dbReference>
<dbReference type="Pfam" id="PF17210">
    <property type="entry name" value="SdrD_B"/>
    <property type="match status" value="1"/>
</dbReference>
<dbReference type="EMBL" id="UFWD01000001">
    <property type="protein sequence ID" value="SUY24656.1"/>
    <property type="molecule type" value="Genomic_DNA"/>
</dbReference>
<evidence type="ECO:0000313" key="6">
    <source>
        <dbReference type="EMBL" id="SUY24656.1"/>
    </source>
</evidence>
<dbReference type="Gene3D" id="2.60.40.740">
    <property type="match status" value="1"/>
</dbReference>
<name>A0A381IAG4_CLODI</name>
<dbReference type="Pfam" id="PF01345">
    <property type="entry name" value="DUF11"/>
    <property type="match status" value="1"/>
</dbReference>
<keyword evidence="3" id="KW-0732">Signal</keyword>
<dbReference type="SUPFAM" id="SSF117074">
    <property type="entry name" value="Hypothetical protein PA1324"/>
    <property type="match status" value="1"/>
</dbReference>
<dbReference type="InterPro" id="IPR033764">
    <property type="entry name" value="Sdr_B"/>
</dbReference>
<sequence length="513" mass="55667">MATVSGQIVFDRNRSATIDSGDSGIANIPVVLQDIATGVRLVVLTDASGNYVFTNVPDGNYRIVEAFGTTGGVPTPGDFATAIVGPVPIAEMPPISSVTNPPIGSTNLDGTTPNTLLITVAGSDITNQNILNGPVIYTPIENILDSCVSVSNINLITDADNGTFGFFPPGTPSNTGPEIEPYPNVTPDFTYVVPDPTKFTPLDGEYTVQNIMTNAMSNVIGAWWRIADHTTGNETGRMMVVNGFNPGAVFFKSTVQVTPNTNYLFSTWILNLFKVTGYPPPQLGVRIFDQNNNILYQATLGAQIPVNTNAPEWKEVGTVINSQNNNQLTVEFFSEGESAIGNDYAIDDVSLREIAVPTFTPIKTSNTETANVGDIITYTVTLDNTCDSPLTNVFFRDLIPNGLEFIPGTVTVETVALLSKLGVDKHIDVEIKLDELDLTSAESKATYAQIKEYVLEKFGLKVSTLYIAQIKKKCGIEMREHYNKSKKDNQAIPQCTPEKEEAIMDALRHFKMI</sequence>
<dbReference type="GO" id="GO:0005576">
    <property type="term" value="C:extracellular region"/>
    <property type="evidence" value="ECO:0007669"/>
    <property type="project" value="UniProtKB-SubCell"/>
</dbReference>
<dbReference type="InterPro" id="IPR013783">
    <property type="entry name" value="Ig-like_fold"/>
</dbReference>
<evidence type="ECO:0000256" key="2">
    <source>
        <dbReference type="ARBA" id="ARBA00022525"/>
    </source>
</evidence>
<dbReference type="AlphaFoldDB" id="A0A381IAG4"/>
<protein>
    <submittedName>
        <fullName evidence="6">Cell surface protein</fullName>
    </submittedName>
</protein>
<evidence type="ECO:0000259" key="5">
    <source>
        <dbReference type="Pfam" id="PF17210"/>
    </source>
</evidence>
<evidence type="ECO:0000259" key="4">
    <source>
        <dbReference type="Pfam" id="PF01345"/>
    </source>
</evidence>
<evidence type="ECO:0000256" key="1">
    <source>
        <dbReference type="ARBA" id="ARBA00004613"/>
    </source>
</evidence>
<evidence type="ECO:0000256" key="3">
    <source>
        <dbReference type="ARBA" id="ARBA00022729"/>
    </source>
</evidence>
<keyword evidence="2" id="KW-0964">Secreted</keyword>
<feature type="domain" description="DUF11" evidence="4">
    <location>
        <begin position="363"/>
        <end position="411"/>
    </location>
</feature>
<dbReference type="PANTHER" id="PTHR34819">
    <property type="entry name" value="LARGE CYSTEINE-RICH PERIPLASMIC PROTEIN OMCB"/>
    <property type="match status" value="1"/>
</dbReference>
<gene>
    <name evidence="6" type="ORF">NCTC13307_02391</name>
</gene>
<dbReference type="InterPro" id="IPR051172">
    <property type="entry name" value="Chlamydia_OmcB"/>
</dbReference>